<dbReference type="PANTHER" id="PTHR13691:SF5">
    <property type="entry name" value="LARGE RIBOSOMAL SUBUNIT PROTEIN UL2M"/>
    <property type="match status" value="1"/>
</dbReference>
<keyword evidence="5" id="KW-0687">Ribonucleoprotein</keyword>
<dbReference type="SMART" id="SM01382">
    <property type="entry name" value="Ribosomal_L2_C"/>
    <property type="match status" value="1"/>
</dbReference>
<dbReference type="PANTHER" id="PTHR13691">
    <property type="entry name" value="RIBOSOMAL PROTEIN L2"/>
    <property type="match status" value="1"/>
</dbReference>
<gene>
    <name evidence="11" type="ORF">AAP_03424</name>
</gene>
<evidence type="ECO:0000256" key="4">
    <source>
        <dbReference type="ARBA" id="ARBA00023128"/>
    </source>
</evidence>
<feature type="domain" description="Large ribosomal subunit protein uL2 C-terminal" evidence="9">
    <location>
        <begin position="241"/>
        <end position="541"/>
    </location>
</feature>
<evidence type="ECO:0000259" key="10">
    <source>
        <dbReference type="SMART" id="SM01383"/>
    </source>
</evidence>
<dbReference type="InterPro" id="IPR022669">
    <property type="entry name" value="Ribosomal_uL2_C"/>
</dbReference>
<comment type="caution">
    <text evidence="11">The sequence shown here is derived from an EMBL/GenBank/DDBJ whole genome shotgun (WGS) entry which is preliminary data.</text>
</comment>
<evidence type="ECO:0000259" key="9">
    <source>
        <dbReference type="SMART" id="SM01382"/>
    </source>
</evidence>
<dbReference type="FunFam" id="4.10.950.10:FF:000001">
    <property type="entry name" value="50S ribosomal protein L2"/>
    <property type="match status" value="1"/>
</dbReference>
<organism evidence="11 12">
    <name type="scientific">Ascosphaera apis ARSEF 7405</name>
    <dbReference type="NCBI Taxonomy" id="392613"/>
    <lineage>
        <taxon>Eukaryota</taxon>
        <taxon>Fungi</taxon>
        <taxon>Dikarya</taxon>
        <taxon>Ascomycota</taxon>
        <taxon>Pezizomycotina</taxon>
        <taxon>Eurotiomycetes</taxon>
        <taxon>Eurotiomycetidae</taxon>
        <taxon>Onygenales</taxon>
        <taxon>Ascosphaeraceae</taxon>
        <taxon>Ascosphaera</taxon>
    </lineage>
</organism>
<evidence type="ECO:0000313" key="11">
    <source>
        <dbReference type="EMBL" id="KZZ91254.1"/>
    </source>
</evidence>
<feature type="compositionally biased region" description="Basic and acidic residues" evidence="8">
    <location>
        <begin position="51"/>
        <end position="60"/>
    </location>
</feature>
<dbReference type="VEuPathDB" id="FungiDB:AAP_03424"/>
<comment type="subcellular location">
    <subcellularLocation>
        <location evidence="1">Mitochondrion</location>
    </subcellularLocation>
</comment>
<accession>A0A167YEX8</accession>
<keyword evidence="12" id="KW-1185">Reference proteome</keyword>
<dbReference type="InterPro" id="IPR014726">
    <property type="entry name" value="Ribosomal_uL2_dom3"/>
</dbReference>
<dbReference type="Pfam" id="PF00181">
    <property type="entry name" value="Ribosomal_L2_N"/>
    <property type="match status" value="1"/>
</dbReference>
<evidence type="ECO:0000313" key="12">
    <source>
        <dbReference type="Proteomes" id="UP000242877"/>
    </source>
</evidence>
<keyword evidence="4" id="KW-0496">Mitochondrion</keyword>
<dbReference type="SMART" id="SM01383">
    <property type="entry name" value="Ribosomal_L2"/>
    <property type="match status" value="1"/>
</dbReference>
<name>A0A167YEX8_9EURO</name>
<protein>
    <recommendedName>
        <fullName evidence="7">Large ribosomal subunit protein uL2m</fullName>
    </recommendedName>
</protein>
<evidence type="ECO:0000256" key="1">
    <source>
        <dbReference type="ARBA" id="ARBA00004173"/>
    </source>
</evidence>
<feature type="compositionally biased region" description="Low complexity" evidence="8">
    <location>
        <begin position="71"/>
        <end position="85"/>
    </location>
</feature>
<feature type="compositionally biased region" description="Basic and acidic residues" evidence="8">
    <location>
        <begin position="432"/>
        <end position="444"/>
    </location>
</feature>
<dbReference type="EMBL" id="AZGZ01000014">
    <property type="protein sequence ID" value="KZZ91254.1"/>
    <property type="molecule type" value="Genomic_DNA"/>
</dbReference>
<evidence type="ECO:0000256" key="2">
    <source>
        <dbReference type="ARBA" id="ARBA00005636"/>
    </source>
</evidence>
<sequence>MLPSLRMPLGGLPLRSLRQSLFQSRPQPSLAPLLSISTRTYASKRKIKIKKYGDKSDPARRTTLSQLSNPAAESITNNASTTTTAMPPQKDKQGINLRRPVPRTNGLRHVRRPINDHLWKGRPLFSLTSPKKGHGKGGRNFTGRVVVRHRGGGHKRRIRTVDFKRLEPGQQIVERIEHDPNRSGHIALIKHKVTGVRSYIIAVDGLRAGHTVESYMQGIPEELTASMGGHIDHGILASITARQGNCLPLNLVPVGSVICNIGLRPGGRGQLCRGAGTYGVLISKEVPLPDRFDEIWQRVSDGEMLIKNADGVIMLPQLPETTRLINNDQEIKTRINEEVEMQKQAQNEAVQQQSPEQTSESSSSSQTAQVDQTQPDTTQLLQQENQSSTPSPNTSTPTSSPTPSTTSETAAAQSTIENTLTSTTTTTTSTKEPTEKRELRDGESKVTIQDLREMRRRSQHVVIRLSSGEVRYIHRNCCATIGKVSNPDFKYRQLGKAGRSRWLGIRPTVRGLAMNAKDHPHGGGRGKSKGNVHPKSPWGMPAKSGYRTRPKWKVNKAVVVPRVRNQGKRRRGYH</sequence>
<evidence type="ECO:0000256" key="6">
    <source>
        <dbReference type="ARBA" id="ARBA00037226"/>
    </source>
</evidence>
<feature type="region of interest" description="Disordered" evidence="8">
    <location>
        <begin position="342"/>
        <end position="444"/>
    </location>
</feature>
<dbReference type="Gene3D" id="2.40.50.140">
    <property type="entry name" value="Nucleic acid-binding proteins"/>
    <property type="match status" value="1"/>
</dbReference>
<reference evidence="11 12" key="1">
    <citation type="journal article" date="2016" name="Genome Biol. Evol.">
        <title>Divergent and convergent evolution of fungal pathogenicity.</title>
        <authorList>
            <person name="Shang Y."/>
            <person name="Xiao G."/>
            <person name="Zheng P."/>
            <person name="Cen K."/>
            <person name="Zhan S."/>
            <person name="Wang C."/>
        </authorList>
    </citation>
    <scope>NUCLEOTIDE SEQUENCE [LARGE SCALE GENOMIC DNA]</scope>
    <source>
        <strain evidence="11 12">ARSEF 7405</strain>
    </source>
</reference>
<evidence type="ECO:0000256" key="3">
    <source>
        <dbReference type="ARBA" id="ARBA00022980"/>
    </source>
</evidence>
<dbReference type="Pfam" id="PF03947">
    <property type="entry name" value="Ribosomal_L2_C"/>
    <property type="match status" value="2"/>
</dbReference>
<proteinExistence type="inferred from homology"/>
<evidence type="ECO:0000256" key="5">
    <source>
        <dbReference type="ARBA" id="ARBA00023274"/>
    </source>
</evidence>
<dbReference type="Gene3D" id="4.10.950.10">
    <property type="entry name" value="Ribosomal protein L2, domain 3"/>
    <property type="match status" value="1"/>
</dbReference>
<keyword evidence="3 11" id="KW-0689">Ribosomal protein</keyword>
<feature type="compositionally biased region" description="Low complexity" evidence="8">
    <location>
        <begin position="342"/>
        <end position="431"/>
    </location>
</feature>
<dbReference type="GO" id="GO:0003723">
    <property type="term" value="F:RNA binding"/>
    <property type="evidence" value="ECO:0007669"/>
    <property type="project" value="TreeGrafter"/>
</dbReference>
<dbReference type="SUPFAM" id="SSF50104">
    <property type="entry name" value="Translation proteins SH3-like domain"/>
    <property type="match status" value="2"/>
</dbReference>
<dbReference type="FunFam" id="2.40.50.140:FF:000128">
    <property type="entry name" value="50S ribosomal protein L2"/>
    <property type="match status" value="1"/>
</dbReference>
<dbReference type="InterPro" id="IPR014722">
    <property type="entry name" value="Rib_uL2_dom2"/>
</dbReference>
<evidence type="ECO:0000256" key="8">
    <source>
        <dbReference type="SAM" id="MobiDB-lite"/>
    </source>
</evidence>
<dbReference type="InterPro" id="IPR022666">
    <property type="entry name" value="Ribosomal_uL2_RNA-bd_dom"/>
</dbReference>
<dbReference type="Gene3D" id="2.30.30.30">
    <property type="match status" value="2"/>
</dbReference>
<dbReference type="InterPro" id="IPR008991">
    <property type="entry name" value="Translation_prot_SH3-like_sf"/>
</dbReference>
<dbReference type="GO" id="GO:0032543">
    <property type="term" value="P:mitochondrial translation"/>
    <property type="evidence" value="ECO:0007669"/>
    <property type="project" value="TreeGrafter"/>
</dbReference>
<dbReference type="SUPFAM" id="SSF50249">
    <property type="entry name" value="Nucleic acid-binding proteins"/>
    <property type="match status" value="1"/>
</dbReference>
<dbReference type="GO" id="GO:0005762">
    <property type="term" value="C:mitochondrial large ribosomal subunit"/>
    <property type="evidence" value="ECO:0007669"/>
    <property type="project" value="TreeGrafter"/>
</dbReference>
<dbReference type="InterPro" id="IPR012340">
    <property type="entry name" value="NA-bd_OB-fold"/>
</dbReference>
<comment type="similarity">
    <text evidence="2">Belongs to the universal ribosomal protein uL2 family.</text>
</comment>
<dbReference type="OrthoDB" id="268576at2759"/>
<feature type="region of interest" description="Disordered" evidence="8">
    <location>
        <begin position="51"/>
        <end position="101"/>
    </location>
</feature>
<feature type="domain" description="Large ribosomal subunit protein uL2 RNA-binding" evidence="10">
    <location>
        <begin position="138"/>
        <end position="214"/>
    </location>
</feature>
<feature type="region of interest" description="Disordered" evidence="8">
    <location>
        <begin position="514"/>
        <end position="553"/>
    </location>
</feature>
<dbReference type="AlphaFoldDB" id="A0A167YEX8"/>
<feature type="compositionally biased region" description="Basic residues" evidence="8">
    <location>
        <begin position="522"/>
        <end position="532"/>
    </location>
</feature>
<dbReference type="InterPro" id="IPR002171">
    <property type="entry name" value="Ribosomal_uL2"/>
</dbReference>
<comment type="function">
    <text evidence="6">Component of the mitochondrial ribosome (mitoribosome), a dedicated translation machinery responsible for the synthesis of mitochondrial genome-encoded proteins, including at least some of the essential transmembrane subunits of the mitochondrial respiratory chain. The mitoribosomes are attached to the mitochondrial inner membrane and translation products are cotranslationally integrated into the membrane.</text>
</comment>
<dbReference type="Proteomes" id="UP000242877">
    <property type="component" value="Unassembled WGS sequence"/>
</dbReference>
<evidence type="ECO:0000256" key="7">
    <source>
        <dbReference type="ARBA" id="ARBA00069872"/>
    </source>
</evidence>
<dbReference type="GO" id="GO:0003735">
    <property type="term" value="F:structural constituent of ribosome"/>
    <property type="evidence" value="ECO:0007669"/>
    <property type="project" value="InterPro"/>
</dbReference>